<dbReference type="AlphaFoldDB" id="A0A0F9DR04"/>
<name>A0A0F9DR04_9ZZZZ</name>
<evidence type="ECO:0000313" key="1">
    <source>
        <dbReference type="EMBL" id="KKL14338.1"/>
    </source>
</evidence>
<reference evidence="1" key="1">
    <citation type="journal article" date="2015" name="Nature">
        <title>Complex archaea that bridge the gap between prokaryotes and eukaryotes.</title>
        <authorList>
            <person name="Spang A."/>
            <person name="Saw J.H."/>
            <person name="Jorgensen S.L."/>
            <person name="Zaremba-Niedzwiedzka K."/>
            <person name="Martijn J."/>
            <person name="Lind A.E."/>
            <person name="van Eijk R."/>
            <person name="Schleper C."/>
            <person name="Guy L."/>
            <person name="Ettema T.J."/>
        </authorList>
    </citation>
    <scope>NUCLEOTIDE SEQUENCE</scope>
</reference>
<proteinExistence type="predicted"/>
<sequence length="228" mass="24665">MKRILGFTIVTLLLVCLLFVGTTPKDSWAAAPTTAFSQVDEWEEVAQNAVRLGTITDISGNYKTVIAIDYSLSDATAHTGSKIEVQVSNATSGNEDWTTYRAFITLTGTQNLEAMGTEAAGQTVLEVTSTTGYVADETRWIFIEDNAVANSEMCLLISAVTDTSVTVLDGTTEAHTSADTLNNIADRVIMTIPFGFNRFRMIYDNTFDVDGATIHTHMTIVETTALPG</sequence>
<accession>A0A0F9DR04</accession>
<comment type="caution">
    <text evidence="1">The sequence shown here is derived from an EMBL/GenBank/DDBJ whole genome shotgun (WGS) entry which is preliminary data.</text>
</comment>
<organism evidence="1">
    <name type="scientific">marine sediment metagenome</name>
    <dbReference type="NCBI Taxonomy" id="412755"/>
    <lineage>
        <taxon>unclassified sequences</taxon>
        <taxon>metagenomes</taxon>
        <taxon>ecological metagenomes</taxon>
    </lineage>
</organism>
<dbReference type="EMBL" id="LAZR01040497">
    <property type="protein sequence ID" value="KKL14338.1"/>
    <property type="molecule type" value="Genomic_DNA"/>
</dbReference>
<protein>
    <submittedName>
        <fullName evidence="1">Uncharacterized protein</fullName>
    </submittedName>
</protein>
<gene>
    <name evidence="1" type="ORF">LCGC14_2516670</name>
</gene>